<sequence length="69" mass="7801">MDPHGFDEHPDPNVVLRGGPLDGIRVRVHTQAPITLDAGDQICVYRPLGEMDSEYPSFSVYVFDRTEDR</sequence>
<dbReference type="RefSeq" id="WP_212526989.1">
    <property type="nucleotide sequence ID" value="NZ_JAGSOG010000011.1"/>
</dbReference>
<protein>
    <submittedName>
        <fullName evidence="1">Uncharacterized protein</fullName>
    </submittedName>
</protein>
<dbReference type="Proteomes" id="UP000675781">
    <property type="component" value="Unassembled WGS sequence"/>
</dbReference>
<dbReference type="AlphaFoldDB" id="A0A941ENV7"/>
<keyword evidence="2" id="KW-1185">Reference proteome</keyword>
<accession>A0A941ENV7</accession>
<proteinExistence type="predicted"/>
<organism evidence="1 2">
    <name type="scientific">Actinospica durhamensis</name>
    <dbReference type="NCBI Taxonomy" id="1508375"/>
    <lineage>
        <taxon>Bacteria</taxon>
        <taxon>Bacillati</taxon>
        <taxon>Actinomycetota</taxon>
        <taxon>Actinomycetes</taxon>
        <taxon>Catenulisporales</taxon>
        <taxon>Actinospicaceae</taxon>
        <taxon>Actinospica</taxon>
    </lineage>
</organism>
<gene>
    <name evidence="1" type="ORF">KDL01_04300</name>
</gene>
<dbReference type="EMBL" id="JAGSOG010000011">
    <property type="protein sequence ID" value="MBR7832464.1"/>
    <property type="molecule type" value="Genomic_DNA"/>
</dbReference>
<evidence type="ECO:0000313" key="1">
    <source>
        <dbReference type="EMBL" id="MBR7832464.1"/>
    </source>
</evidence>
<reference evidence="1" key="1">
    <citation type="submission" date="2021-04" db="EMBL/GenBank/DDBJ databases">
        <title>Genome based classification of Actinospica acidithermotolerans sp. nov., an actinobacterium isolated from an Indonesian hot spring.</title>
        <authorList>
            <person name="Kusuma A.B."/>
            <person name="Putra K.E."/>
            <person name="Nafisah S."/>
            <person name="Loh J."/>
            <person name="Nouioui I."/>
            <person name="Goodfellow M."/>
        </authorList>
    </citation>
    <scope>NUCLEOTIDE SEQUENCE</scope>
    <source>
        <strain evidence="1">CSCA 57</strain>
    </source>
</reference>
<comment type="caution">
    <text evidence="1">The sequence shown here is derived from an EMBL/GenBank/DDBJ whole genome shotgun (WGS) entry which is preliminary data.</text>
</comment>
<evidence type="ECO:0000313" key="2">
    <source>
        <dbReference type="Proteomes" id="UP000675781"/>
    </source>
</evidence>
<name>A0A941ENV7_9ACTN</name>